<evidence type="ECO:0000313" key="14">
    <source>
        <dbReference type="Proteomes" id="UP000451860"/>
    </source>
</evidence>
<protein>
    <submittedName>
        <fullName evidence="13">Sugar porter family MFS transporter</fullName>
    </submittedName>
</protein>
<dbReference type="InterPro" id="IPR003663">
    <property type="entry name" value="Sugar/inositol_transpt"/>
</dbReference>
<dbReference type="Pfam" id="PF00083">
    <property type="entry name" value="Sugar_tr"/>
    <property type="match status" value="1"/>
</dbReference>
<keyword evidence="4" id="KW-1003">Cell membrane</keyword>
<comment type="similarity">
    <text evidence="2 9">Belongs to the major facilitator superfamily. Sugar transporter (TC 2.A.1.1) family.</text>
</comment>
<feature type="region of interest" description="Disordered" evidence="10">
    <location>
        <begin position="1"/>
        <end position="34"/>
    </location>
</feature>
<dbReference type="NCBIfam" id="TIGR00879">
    <property type="entry name" value="SP"/>
    <property type="match status" value="1"/>
</dbReference>
<feature type="transmembrane region" description="Helical" evidence="11">
    <location>
        <begin position="188"/>
        <end position="207"/>
    </location>
</feature>
<keyword evidence="3 9" id="KW-0813">Transport</keyword>
<evidence type="ECO:0000256" key="6">
    <source>
        <dbReference type="ARBA" id="ARBA00022692"/>
    </source>
</evidence>
<evidence type="ECO:0000256" key="9">
    <source>
        <dbReference type="RuleBase" id="RU003346"/>
    </source>
</evidence>
<reference evidence="13 14" key="1">
    <citation type="submission" date="2019-10" db="EMBL/GenBank/DDBJ databases">
        <title>Georgenia wutianyii sp. nov. and Georgenia yuyongxinii sp. nov. isolated from plateau pika (Ochotona curzoniae) in the Qinghai-Tibet plateau of China.</title>
        <authorList>
            <person name="Tian Z."/>
        </authorList>
    </citation>
    <scope>NUCLEOTIDE SEQUENCE [LARGE SCALE GENOMIC DNA]</scope>
    <source>
        <strain evidence="13 14">DSM 21501</strain>
    </source>
</reference>
<feature type="transmembrane region" description="Helical" evidence="11">
    <location>
        <begin position="372"/>
        <end position="394"/>
    </location>
</feature>
<dbReference type="Gene3D" id="1.20.1250.20">
    <property type="entry name" value="MFS general substrate transporter like domains"/>
    <property type="match status" value="2"/>
</dbReference>
<keyword evidence="6 11" id="KW-0812">Transmembrane</keyword>
<feature type="transmembrane region" description="Helical" evidence="11">
    <location>
        <begin position="406"/>
        <end position="434"/>
    </location>
</feature>
<dbReference type="PROSITE" id="PS50850">
    <property type="entry name" value="MFS"/>
    <property type="match status" value="1"/>
</dbReference>
<dbReference type="Proteomes" id="UP000451860">
    <property type="component" value="Unassembled WGS sequence"/>
</dbReference>
<feature type="transmembrane region" description="Helical" evidence="11">
    <location>
        <begin position="340"/>
        <end position="360"/>
    </location>
</feature>
<feature type="transmembrane region" description="Helical" evidence="11">
    <location>
        <begin position="155"/>
        <end position="176"/>
    </location>
</feature>
<keyword evidence="14" id="KW-1185">Reference proteome</keyword>
<evidence type="ECO:0000256" key="5">
    <source>
        <dbReference type="ARBA" id="ARBA00022597"/>
    </source>
</evidence>
<dbReference type="FunFam" id="1.20.1250.20:FF:000218">
    <property type="entry name" value="facilitated trehalose transporter Tret1"/>
    <property type="match status" value="1"/>
</dbReference>
<dbReference type="InterPro" id="IPR020846">
    <property type="entry name" value="MFS_dom"/>
</dbReference>
<dbReference type="AlphaFoldDB" id="A0A7J5UT13"/>
<feature type="transmembrane region" description="Helical" evidence="11">
    <location>
        <begin position="58"/>
        <end position="81"/>
    </location>
</feature>
<dbReference type="EMBL" id="WHJE01000009">
    <property type="protein sequence ID" value="KAE8765498.1"/>
    <property type="molecule type" value="Genomic_DNA"/>
</dbReference>
<comment type="caution">
    <text evidence="13">The sequence shown here is derived from an EMBL/GenBank/DDBJ whole genome shotgun (WGS) entry which is preliminary data.</text>
</comment>
<evidence type="ECO:0000256" key="1">
    <source>
        <dbReference type="ARBA" id="ARBA00004651"/>
    </source>
</evidence>
<evidence type="ECO:0000256" key="10">
    <source>
        <dbReference type="SAM" id="MobiDB-lite"/>
    </source>
</evidence>
<name>A0A7J5UT13_9MICO</name>
<feature type="domain" description="Major facilitator superfamily (MFS) profile" evidence="12">
    <location>
        <begin position="59"/>
        <end position="501"/>
    </location>
</feature>
<dbReference type="GO" id="GO:0005886">
    <property type="term" value="C:plasma membrane"/>
    <property type="evidence" value="ECO:0007669"/>
    <property type="project" value="UniProtKB-SubCell"/>
</dbReference>
<dbReference type="InterPro" id="IPR005828">
    <property type="entry name" value="MFS_sugar_transport-like"/>
</dbReference>
<dbReference type="InterPro" id="IPR036259">
    <property type="entry name" value="MFS_trans_sf"/>
</dbReference>
<dbReference type="InterPro" id="IPR005829">
    <property type="entry name" value="Sugar_transporter_CS"/>
</dbReference>
<evidence type="ECO:0000256" key="3">
    <source>
        <dbReference type="ARBA" id="ARBA00022448"/>
    </source>
</evidence>
<dbReference type="PROSITE" id="PS00217">
    <property type="entry name" value="SUGAR_TRANSPORT_2"/>
    <property type="match status" value="1"/>
</dbReference>
<gene>
    <name evidence="13" type="ORF">GB883_03665</name>
</gene>
<dbReference type="GO" id="GO:1904659">
    <property type="term" value="P:D-glucose transmembrane transport"/>
    <property type="evidence" value="ECO:0007669"/>
    <property type="project" value="TreeGrafter"/>
</dbReference>
<dbReference type="SUPFAM" id="SSF103473">
    <property type="entry name" value="MFS general substrate transporter"/>
    <property type="match status" value="1"/>
</dbReference>
<feature type="transmembrane region" description="Helical" evidence="11">
    <location>
        <begin position="446"/>
        <end position="470"/>
    </location>
</feature>
<feature type="transmembrane region" description="Helical" evidence="11">
    <location>
        <begin position="476"/>
        <end position="497"/>
    </location>
</feature>
<feature type="transmembrane region" description="Helical" evidence="11">
    <location>
        <begin position="101"/>
        <end position="119"/>
    </location>
</feature>
<evidence type="ECO:0000313" key="13">
    <source>
        <dbReference type="EMBL" id="KAE8765498.1"/>
    </source>
</evidence>
<organism evidence="13 14">
    <name type="scientific">Georgenia thermotolerans</name>
    <dbReference type="NCBI Taxonomy" id="527326"/>
    <lineage>
        <taxon>Bacteria</taxon>
        <taxon>Bacillati</taxon>
        <taxon>Actinomycetota</taxon>
        <taxon>Actinomycetes</taxon>
        <taxon>Micrococcales</taxon>
        <taxon>Bogoriellaceae</taxon>
        <taxon>Georgenia</taxon>
    </lineage>
</organism>
<keyword evidence="7 11" id="KW-1133">Transmembrane helix</keyword>
<evidence type="ECO:0000259" key="12">
    <source>
        <dbReference type="PROSITE" id="PS50850"/>
    </source>
</evidence>
<accession>A0A7J5UT13</accession>
<dbReference type="PRINTS" id="PR00171">
    <property type="entry name" value="SUGRTRNSPORT"/>
</dbReference>
<comment type="subcellular location">
    <subcellularLocation>
        <location evidence="1">Cell membrane</location>
        <topology evidence="1">Multi-pass membrane protein</topology>
    </subcellularLocation>
</comment>
<sequence length="517" mass="54451">MPSVAVRNRGGGAAAADDERHIVGAAAPDRTTTRTVTRDRLEALPEAGAPVTPLRTRLAAVVITLGGLLFGYDTGVIAGALPYMARPEGAGGLALTPATEGLVTSSLLVGAAVGAMASGRLSDRHGRRRTLLVLAVIFTLGAVGTALAPGLGAMVAARVVLGLAVGGASATVPVFLAELAPQESRGSYVAADQLMIVTGQLLAYTLNAVLAHTVEGPHTWRYMLALASVPAVALWVLVRRVPETSRWFAARGRYGDALTTLRRTRPAGHDAVGELLEIVQVADAETATRRLGWRDLRAPWIRRLMLVGIGVAVIQQVSGVNTIMYYAPTLLERTGLATDAALTATIANGVVSVLAAVLGLRIVRRVRRRTMLLAGQAGILLALLALSAVFAAAVEPALRAGGVPPLGASYLVLAFMLVFLLFQQAALSPVTWVMLSEVFPLRMRGLGMGIAVFLHWCVNAVISFTFPVLVDGVGGAATFLLFAVVNAGAILFAWRLIPETSERSLEELEEDFRRRYA</sequence>
<evidence type="ECO:0000256" key="7">
    <source>
        <dbReference type="ARBA" id="ARBA00022989"/>
    </source>
</evidence>
<keyword evidence="8 11" id="KW-0472">Membrane</keyword>
<dbReference type="OrthoDB" id="4008739at2"/>
<dbReference type="InterPro" id="IPR050820">
    <property type="entry name" value="MFS_Sugar_Transporter"/>
</dbReference>
<evidence type="ECO:0000256" key="8">
    <source>
        <dbReference type="ARBA" id="ARBA00023136"/>
    </source>
</evidence>
<dbReference type="PANTHER" id="PTHR48023">
    <property type="entry name" value="D-XYLOSE-PROTON SYMPORTER-LIKE 2"/>
    <property type="match status" value="1"/>
</dbReference>
<feature type="transmembrane region" description="Helical" evidence="11">
    <location>
        <begin position="131"/>
        <end position="149"/>
    </location>
</feature>
<dbReference type="GO" id="GO:0022857">
    <property type="term" value="F:transmembrane transporter activity"/>
    <property type="evidence" value="ECO:0007669"/>
    <property type="project" value="InterPro"/>
</dbReference>
<dbReference type="PANTHER" id="PTHR48023:SF4">
    <property type="entry name" value="D-XYLOSE-PROTON SYMPORTER-LIKE 2"/>
    <property type="match status" value="1"/>
</dbReference>
<feature type="transmembrane region" description="Helical" evidence="11">
    <location>
        <begin position="219"/>
        <end position="238"/>
    </location>
</feature>
<evidence type="ECO:0000256" key="4">
    <source>
        <dbReference type="ARBA" id="ARBA00022475"/>
    </source>
</evidence>
<evidence type="ECO:0000256" key="2">
    <source>
        <dbReference type="ARBA" id="ARBA00010992"/>
    </source>
</evidence>
<feature type="transmembrane region" description="Helical" evidence="11">
    <location>
        <begin position="304"/>
        <end position="328"/>
    </location>
</feature>
<proteinExistence type="inferred from homology"/>
<keyword evidence="5" id="KW-0762">Sugar transport</keyword>
<evidence type="ECO:0000256" key="11">
    <source>
        <dbReference type="SAM" id="Phobius"/>
    </source>
</evidence>